<dbReference type="GO" id="GO:0046872">
    <property type="term" value="F:metal ion binding"/>
    <property type="evidence" value="ECO:0007669"/>
    <property type="project" value="UniProtKB-KW"/>
</dbReference>
<organism evidence="13 14">
    <name type="scientific">Aspergillus minisclerotigenes</name>
    <dbReference type="NCBI Taxonomy" id="656917"/>
    <lineage>
        <taxon>Eukaryota</taxon>
        <taxon>Fungi</taxon>
        <taxon>Dikarya</taxon>
        <taxon>Ascomycota</taxon>
        <taxon>Pezizomycotina</taxon>
        <taxon>Eurotiomycetes</taxon>
        <taxon>Eurotiomycetidae</taxon>
        <taxon>Eurotiales</taxon>
        <taxon>Aspergillaceae</taxon>
        <taxon>Aspergillus</taxon>
        <taxon>Aspergillus subgen. Circumdati</taxon>
    </lineage>
</organism>
<dbReference type="Proteomes" id="UP000326289">
    <property type="component" value="Unassembled WGS sequence"/>
</dbReference>
<dbReference type="PRINTS" id="PR00092">
    <property type="entry name" value="TYROSINASE"/>
</dbReference>
<name>A0A5N6ISA7_9EURO</name>
<comment type="catalytic activity">
    <reaction evidence="10">
        <text>L-tyrosine + O2 = L-dopaquinone + H2O</text>
        <dbReference type="Rhea" id="RHEA:18117"/>
        <dbReference type="ChEBI" id="CHEBI:15377"/>
        <dbReference type="ChEBI" id="CHEBI:15379"/>
        <dbReference type="ChEBI" id="CHEBI:57924"/>
        <dbReference type="ChEBI" id="CHEBI:58315"/>
        <dbReference type="EC" id="1.14.18.1"/>
    </reaction>
</comment>
<keyword evidence="7" id="KW-0503">Monooxygenase</keyword>
<dbReference type="SUPFAM" id="SSF48056">
    <property type="entry name" value="Di-copper centre-containing domain"/>
    <property type="match status" value="1"/>
</dbReference>
<dbReference type="Gene3D" id="1.10.1280.10">
    <property type="entry name" value="Di-copper center containing domain from catechol oxidase"/>
    <property type="match status" value="1"/>
</dbReference>
<evidence type="ECO:0000256" key="3">
    <source>
        <dbReference type="ARBA" id="ARBA00011906"/>
    </source>
</evidence>
<evidence type="ECO:0000256" key="1">
    <source>
        <dbReference type="ARBA" id="ARBA00001973"/>
    </source>
</evidence>
<keyword evidence="8" id="KW-0470">Melanin biosynthesis</keyword>
<dbReference type="PANTHER" id="PTHR11474">
    <property type="entry name" value="TYROSINASE FAMILY MEMBER"/>
    <property type="match status" value="1"/>
</dbReference>
<reference evidence="13 14" key="1">
    <citation type="submission" date="2019-04" db="EMBL/GenBank/DDBJ databases">
        <title>Fungal friends and foes A comparative genomics study of 23 Aspergillus species from section Flavi.</title>
        <authorList>
            <consortium name="DOE Joint Genome Institute"/>
            <person name="Kjaerbolling I."/>
            <person name="Vesth T.C."/>
            <person name="Frisvad J.C."/>
            <person name="Nybo J.L."/>
            <person name="Theobald S."/>
            <person name="Kildgaard S."/>
            <person name="Petersen T.I."/>
            <person name="Kuo A."/>
            <person name="Sato A."/>
            <person name="Lyhne E.K."/>
            <person name="Kogle M.E."/>
            <person name="Wiebenga A."/>
            <person name="Kun R.S."/>
            <person name="Lubbers R.J."/>
            <person name="Makela M.R."/>
            <person name="Barry K."/>
            <person name="Chovatia M."/>
            <person name="Clum A."/>
            <person name="Daum C."/>
            <person name="Haridas S."/>
            <person name="He G."/>
            <person name="LaButti K."/>
            <person name="Lipzen A."/>
            <person name="Mondo S."/>
            <person name="Pangilinan J."/>
            <person name="Riley R."/>
            <person name="Salamov A."/>
            <person name="Simmons B.A."/>
            <person name="Magnuson J.K."/>
            <person name="Henrissat B."/>
            <person name="Mortensen U.H."/>
            <person name="Larsen T.O."/>
            <person name="De vries R.P."/>
            <person name="Grigoriev I.V."/>
            <person name="Machida M."/>
            <person name="Baker S.E."/>
            <person name="Andersen M.R."/>
        </authorList>
    </citation>
    <scope>NUCLEOTIDE SEQUENCE [LARGE SCALE GENOMIC DNA]</scope>
    <source>
        <strain evidence="13 14">CBS 117635</strain>
    </source>
</reference>
<comment type="similarity">
    <text evidence="2">Belongs to the tyrosinase family.</text>
</comment>
<dbReference type="Gene3D" id="2.60.310.20">
    <property type="match status" value="1"/>
</dbReference>
<evidence type="ECO:0000256" key="6">
    <source>
        <dbReference type="ARBA" id="ARBA00023008"/>
    </source>
</evidence>
<dbReference type="GO" id="GO:0004503">
    <property type="term" value="F:tyrosinase activity"/>
    <property type="evidence" value="ECO:0007669"/>
    <property type="project" value="UniProtKB-EC"/>
</dbReference>
<evidence type="ECO:0000259" key="12">
    <source>
        <dbReference type="PROSITE" id="PS00498"/>
    </source>
</evidence>
<feature type="domain" description="Tyrosinase copper-binding" evidence="11">
    <location>
        <begin position="87"/>
        <end position="104"/>
    </location>
</feature>
<dbReference type="PROSITE" id="PS00497">
    <property type="entry name" value="TYROSINASE_1"/>
    <property type="match status" value="1"/>
</dbReference>
<evidence type="ECO:0000256" key="4">
    <source>
        <dbReference type="ARBA" id="ARBA00022723"/>
    </source>
</evidence>
<sequence>MSLTYFPITGIPVDPGSPTPVRREIASWSISSDPVDRIQVSLFIRALRIFQEKDLKSDQLSYYQIAAIHGFPLLPWDNVPAKFYCPHNSFIFPTWHRPYMLLYEQCLYNIMDKEIVPSIQNTDRREEWKAAAKQWRLPYWDWALPQADTGKLGVPKLVDESRVQILKLDSQDLESVLNPLHKYTNRFGGRGVAMGDQRTLGGFAINYEEEPEYNKCIGTSRYGDPSDESSWANGVQNNTEITKAFTTHDWHGQRSIAHNVYRILTEDYFKSYEPFSYTMYRNRPDLRATDFFSLEMIHNYIHGWTGGSHGHMSEVPVAAFDPIFWLHHCNVDRILAIWQYLNPDKWFDDRVAGDPKPTDPLLPFHKDSQELKAELYELYGRTLTKLKDPEERVPGIGDDNFQDYIINIQYDRLALEGRPYTINFDLKESDRPGKIGRTRRLGSVYNFSSPLIPVCENCESQKKGDVKSKAQVPITLHLHSLAKDTEFPDLISLESDDVEVLLEQQLCWSVTTLSGEVIPLQDFLGLRVTVHGAPARFPAPDSLDVFQPDNYKELSGATRNKLGGTASSSAQ</sequence>
<dbReference type="Pfam" id="PF18132">
    <property type="entry name" value="Tyrosinase_C"/>
    <property type="match status" value="1"/>
</dbReference>
<keyword evidence="5" id="KW-0560">Oxidoreductase</keyword>
<dbReference type="InterPro" id="IPR050316">
    <property type="entry name" value="Tyrosinase/Hemocyanin"/>
</dbReference>
<evidence type="ECO:0000256" key="7">
    <source>
        <dbReference type="ARBA" id="ARBA00023033"/>
    </source>
</evidence>
<comment type="cofactor">
    <cofactor evidence="1">
        <name>Cu(2+)</name>
        <dbReference type="ChEBI" id="CHEBI:29036"/>
    </cofactor>
</comment>
<evidence type="ECO:0000256" key="9">
    <source>
        <dbReference type="ARBA" id="ARBA00048233"/>
    </source>
</evidence>
<evidence type="ECO:0000256" key="8">
    <source>
        <dbReference type="ARBA" id="ARBA00023101"/>
    </source>
</evidence>
<dbReference type="InterPro" id="IPR008922">
    <property type="entry name" value="Di-copper_centre_dom_sf"/>
</dbReference>
<protein>
    <recommendedName>
        <fullName evidence="3">tyrosinase</fullName>
        <ecNumber evidence="3">1.14.18.1</ecNumber>
    </recommendedName>
</protein>
<feature type="domain" description="Tyrosinase copper-binding" evidence="12">
    <location>
        <begin position="321"/>
        <end position="332"/>
    </location>
</feature>
<dbReference type="EC" id="1.14.18.1" evidence="3"/>
<evidence type="ECO:0000313" key="14">
    <source>
        <dbReference type="Proteomes" id="UP000326289"/>
    </source>
</evidence>
<accession>A0A5N6ISA7</accession>
<evidence type="ECO:0000256" key="5">
    <source>
        <dbReference type="ARBA" id="ARBA00023002"/>
    </source>
</evidence>
<dbReference type="EMBL" id="ML732850">
    <property type="protein sequence ID" value="KAB8269268.1"/>
    <property type="molecule type" value="Genomic_DNA"/>
</dbReference>
<dbReference type="InterPro" id="IPR041640">
    <property type="entry name" value="Tyrosinase_C"/>
</dbReference>
<evidence type="ECO:0000256" key="10">
    <source>
        <dbReference type="ARBA" id="ARBA00048881"/>
    </source>
</evidence>
<evidence type="ECO:0000313" key="13">
    <source>
        <dbReference type="EMBL" id="KAB8269268.1"/>
    </source>
</evidence>
<keyword evidence="4" id="KW-0479">Metal-binding</keyword>
<dbReference type="PROSITE" id="PS00498">
    <property type="entry name" value="TYROSINASE_2"/>
    <property type="match status" value="1"/>
</dbReference>
<keyword evidence="6" id="KW-0186">Copper</keyword>
<gene>
    <name evidence="13" type="ORF">BDV30DRAFT_242577</name>
</gene>
<dbReference type="AlphaFoldDB" id="A0A5N6ISA7"/>
<dbReference type="Pfam" id="PF00264">
    <property type="entry name" value="Tyrosinase"/>
    <property type="match status" value="1"/>
</dbReference>
<keyword evidence="14" id="KW-1185">Reference proteome</keyword>
<comment type="catalytic activity">
    <reaction evidence="9">
        <text>2 L-dopa + O2 = 2 L-dopaquinone + 2 H2O</text>
        <dbReference type="Rhea" id="RHEA:34287"/>
        <dbReference type="ChEBI" id="CHEBI:15377"/>
        <dbReference type="ChEBI" id="CHEBI:15379"/>
        <dbReference type="ChEBI" id="CHEBI:57504"/>
        <dbReference type="ChEBI" id="CHEBI:57924"/>
        <dbReference type="EC" id="1.14.18.1"/>
    </reaction>
</comment>
<evidence type="ECO:0000259" key="11">
    <source>
        <dbReference type="PROSITE" id="PS00497"/>
    </source>
</evidence>
<proteinExistence type="inferred from homology"/>
<dbReference type="InterPro" id="IPR002227">
    <property type="entry name" value="Tyrosinase_Cu-bd"/>
</dbReference>
<dbReference type="GO" id="GO:0042438">
    <property type="term" value="P:melanin biosynthetic process"/>
    <property type="evidence" value="ECO:0007669"/>
    <property type="project" value="UniProtKB-KW"/>
</dbReference>
<dbReference type="PANTHER" id="PTHR11474:SF76">
    <property type="entry name" value="SHKT DOMAIN-CONTAINING PROTEIN"/>
    <property type="match status" value="1"/>
</dbReference>
<evidence type="ECO:0000256" key="2">
    <source>
        <dbReference type="ARBA" id="ARBA00009928"/>
    </source>
</evidence>